<comment type="caution">
    <text evidence="5">The sequence shown here is derived from an EMBL/GenBank/DDBJ whole genome shotgun (WGS) entry which is preliminary data.</text>
</comment>
<proteinExistence type="predicted"/>
<dbReference type="GO" id="GO:0000049">
    <property type="term" value="F:tRNA binding"/>
    <property type="evidence" value="ECO:0007669"/>
    <property type="project" value="TreeGrafter"/>
</dbReference>
<dbReference type="GO" id="GO:0005634">
    <property type="term" value="C:nucleus"/>
    <property type="evidence" value="ECO:0007669"/>
    <property type="project" value="TreeGrafter"/>
</dbReference>
<name>A0A834FY73_RHOSS</name>
<protein>
    <recommendedName>
        <fullName evidence="4">SOSEKI DIX-like domain-containing protein</fullName>
    </recommendedName>
</protein>
<dbReference type="OrthoDB" id="271595at2759"/>
<keyword evidence="6" id="KW-1185">Reference proteome</keyword>
<dbReference type="PANTHER" id="PTHR13069:SF21">
    <property type="entry name" value="ALKYLATED DNA REPAIR PROTEIN ALKB HOMOLOG 8"/>
    <property type="match status" value="1"/>
</dbReference>
<dbReference type="SUPFAM" id="SSF53335">
    <property type="entry name" value="S-adenosyl-L-methionine-dependent methyltransferases"/>
    <property type="match status" value="1"/>
</dbReference>
<evidence type="ECO:0000256" key="1">
    <source>
        <dbReference type="ARBA" id="ARBA00022603"/>
    </source>
</evidence>
<keyword evidence="2" id="KW-0808">Transferase</keyword>
<dbReference type="InterPro" id="IPR029063">
    <property type="entry name" value="SAM-dependent_MTases_sf"/>
</dbReference>
<reference evidence="5" key="1">
    <citation type="submission" date="2019-11" db="EMBL/GenBank/DDBJ databases">
        <authorList>
            <person name="Liu Y."/>
            <person name="Hou J."/>
            <person name="Li T.-Q."/>
            <person name="Guan C.-H."/>
            <person name="Wu X."/>
            <person name="Wu H.-Z."/>
            <person name="Ling F."/>
            <person name="Zhang R."/>
            <person name="Shi X.-G."/>
            <person name="Ren J.-P."/>
            <person name="Chen E.-F."/>
            <person name="Sun J.-M."/>
        </authorList>
    </citation>
    <scope>NUCLEOTIDE SEQUENCE</scope>
    <source>
        <strain evidence="5">Adult_tree_wgs_1</strain>
        <tissue evidence="5">Leaves</tissue>
    </source>
</reference>
<feature type="compositionally biased region" description="Polar residues" evidence="3">
    <location>
        <begin position="57"/>
        <end position="67"/>
    </location>
</feature>
<dbReference type="AlphaFoldDB" id="A0A834FY73"/>
<accession>A0A834FY73</accession>
<evidence type="ECO:0000313" key="6">
    <source>
        <dbReference type="Proteomes" id="UP000626092"/>
    </source>
</evidence>
<evidence type="ECO:0000259" key="4">
    <source>
        <dbReference type="Pfam" id="PF06136"/>
    </source>
</evidence>
<evidence type="ECO:0000256" key="2">
    <source>
        <dbReference type="ARBA" id="ARBA00022679"/>
    </source>
</evidence>
<dbReference type="Proteomes" id="UP000626092">
    <property type="component" value="Unassembled WGS sequence"/>
</dbReference>
<dbReference type="PANTHER" id="PTHR13069">
    <property type="entry name" value="ALKYLATED DNA REPAIR PROTEIN ALKB HOMOLOG 8"/>
    <property type="match status" value="1"/>
</dbReference>
<evidence type="ECO:0000256" key="3">
    <source>
        <dbReference type="SAM" id="MobiDB-lite"/>
    </source>
</evidence>
<keyword evidence="1" id="KW-0489">Methyltransferase</keyword>
<dbReference type="InterPro" id="IPR048351">
    <property type="entry name" value="SOK_DIX"/>
</dbReference>
<organism evidence="5 6">
    <name type="scientific">Rhododendron simsii</name>
    <name type="common">Sims's rhododendron</name>
    <dbReference type="NCBI Taxonomy" id="118357"/>
    <lineage>
        <taxon>Eukaryota</taxon>
        <taxon>Viridiplantae</taxon>
        <taxon>Streptophyta</taxon>
        <taxon>Embryophyta</taxon>
        <taxon>Tracheophyta</taxon>
        <taxon>Spermatophyta</taxon>
        <taxon>Magnoliopsida</taxon>
        <taxon>eudicotyledons</taxon>
        <taxon>Gunneridae</taxon>
        <taxon>Pentapetalae</taxon>
        <taxon>asterids</taxon>
        <taxon>Ericales</taxon>
        <taxon>Ericaceae</taxon>
        <taxon>Ericoideae</taxon>
        <taxon>Rhodoreae</taxon>
        <taxon>Rhododendron</taxon>
    </lineage>
</organism>
<dbReference type="GO" id="GO:0106335">
    <property type="term" value="F:tRNA (5-carboxymethyluridine(34)-5-O)-methyltransferase activity"/>
    <property type="evidence" value="ECO:0007669"/>
    <property type="project" value="TreeGrafter"/>
</dbReference>
<dbReference type="EMBL" id="WJXA01000013">
    <property type="protein sequence ID" value="KAF7119810.1"/>
    <property type="molecule type" value="Genomic_DNA"/>
</dbReference>
<dbReference type="GO" id="GO:0005737">
    <property type="term" value="C:cytoplasm"/>
    <property type="evidence" value="ECO:0007669"/>
    <property type="project" value="TreeGrafter"/>
</dbReference>
<evidence type="ECO:0000313" key="5">
    <source>
        <dbReference type="EMBL" id="KAF7119810.1"/>
    </source>
</evidence>
<feature type="region of interest" description="Disordered" evidence="3">
    <location>
        <begin position="28"/>
        <end position="67"/>
    </location>
</feature>
<dbReference type="Gene3D" id="3.40.50.150">
    <property type="entry name" value="Vaccinia Virus protein VP39"/>
    <property type="match status" value="1"/>
</dbReference>
<feature type="compositionally biased region" description="Low complexity" evidence="3">
    <location>
        <begin position="42"/>
        <end position="55"/>
    </location>
</feature>
<gene>
    <name evidence="5" type="ORF">RHSIM_Rhsim13G0124000</name>
</gene>
<dbReference type="GO" id="GO:0002098">
    <property type="term" value="P:tRNA wobble uridine modification"/>
    <property type="evidence" value="ECO:0007669"/>
    <property type="project" value="TreeGrafter"/>
</dbReference>
<dbReference type="Pfam" id="PF06136">
    <property type="entry name" value="SOK"/>
    <property type="match status" value="1"/>
</dbReference>
<sequence length="408" mass="45565">MPCGDGWRSSSGFTVRRFSICRAISEQQDPISISTSPPPNPGTNSSSKSQSGLLSFTEPSKPTTTSQPIDCRGYKNGFVWHNLFESDFIYLTSGKQYVLKGSELLDSAALISKSDESFSSNKSLTDMDVVDGLSELNIPIVVVCRDFGMYAGYAIYDLGLSELNIPIVVVCRDFGMYAGYAIDDLGHSMDLMDLLISILGGFVLEDWRTRNGLECRCLGDAAISIAMLHHLSTESRRKKAIDELIRVVKKGGFVLIIDGYVEEWIGPSDPCMRNPPSLTLESIPEAEENSMGKNIMDTSLIAKLPKLCMQLLEAKLVELRLALLQMGWGKIDDKKSAVVYNRYYHVFSEVSLKDWYLTRVTQLLFLSNQTGALFLRRQYEVLDLLNQPIQLKSLCKMVHCFKARPLAM</sequence>
<dbReference type="GO" id="GO:0030488">
    <property type="term" value="P:tRNA methylation"/>
    <property type="evidence" value="ECO:0007669"/>
    <property type="project" value="TreeGrafter"/>
</dbReference>
<dbReference type="InterPro" id="IPR051422">
    <property type="entry name" value="AlkB_tRNA_MeTrf/Diox"/>
</dbReference>
<feature type="domain" description="SOSEKI DIX-like" evidence="4">
    <location>
        <begin position="72"/>
        <end position="105"/>
    </location>
</feature>